<dbReference type="AlphaFoldDB" id="A0A4R8CFU7"/>
<protein>
    <submittedName>
        <fullName evidence="1">Uncharacterized protein</fullName>
    </submittedName>
</protein>
<sequence length="43" mass="4541">MILSLPPVTRAVLEAKVLAAGTNGTGLARVPRGGLVGWRRETR</sequence>
<dbReference type="EMBL" id="SODP01000001">
    <property type="protein sequence ID" value="TDW74924.1"/>
    <property type="molecule type" value="Genomic_DNA"/>
</dbReference>
<gene>
    <name evidence="1" type="ORF">EV653_0026</name>
</gene>
<name>A0A4R8CFU7_9ACTN</name>
<accession>A0A4R8CFU7</accession>
<reference evidence="1 2" key="1">
    <citation type="submission" date="2019-03" db="EMBL/GenBank/DDBJ databases">
        <title>Genomic Encyclopedia of Type Strains, Phase III (KMG-III): the genomes of soil and plant-associated and newly described type strains.</title>
        <authorList>
            <person name="Whitman W."/>
        </authorList>
    </citation>
    <scope>NUCLEOTIDE SEQUENCE [LARGE SCALE GENOMIC DNA]</scope>
    <source>
        <strain evidence="1 2">VKM Ac-2573</strain>
    </source>
</reference>
<proteinExistence type="predicted"/>
<evidence type="ECO:0000313" key="1">
    <source>
        <dbReference type="EMBL" id="TDW74924.1"/>
    </source>
</evidence>
<comment type="caution">
    <text evidence="1">The sequence shown here is derived from an EMBL/GenBank/DDBJ whole genome shotgun (WGS) entry which is preliminary data.</text>
</comment>
<keyword evidence="2" id="KW-1185">Reference proteome</keyword>
<dbReference type="Proteomes" id="UP000295146">
    <property type="component" value="Unassembled WGS sequence"/>
</dbReference>
<evidence type="ECO:0000313" key="2">
    <source>
        <dbReference type="Proteomes" id="UP000295146"/>
    </source>
</evidence>
<organism evidence="1 2">
    <name type="scientific">Kribbella pratensis</name>
    <dbReference type="NCBI Taxonomy" id="2512112"/>
    <lineage>
        <taxon>Bacteria</taxon>
        <taxon>Bacillati</taxon>
        <taxon>Actinomycetota</taxon>
        <taxon>Actinomycetes</taxon>
        <taxon>Propionibacteriales</taxon>
        <taxon>Kribbellaceae</taxon>
        <taxon>Kribbella</taxon>
    </lineage>
</organism>